<reference evidence="4 5" key="1">
    <citation type="submission" date="2022-01" db="EMBL/GenBank/DDBJ databases">
        <title>A chromosome-scale genome assembly of the false clownfish, Amphiprion ocellaris.</title>
        <authorList>
            <person name="Ryu T."/>
        </authorList>
    </citation>
    <scope>NUCLEOTIDE SEQUENCE [LARGE SCALE GENOMIC DNA]</scope>
</reference>
<dbReference type="SUPFAM" id="SSF56436">
    <property type="entry name" value="C-type lectin-like"/>
    <property type="match status" value="1"/>
</dbReference>
<dbReference type="AlphaFoldDB" id="A0A3Q1AHG1"/>
<dbReference type="PANTHER" id="PTHR45710">
    <property type="entry name" value="C-TYPE LECTIN DOMAIN-CONTAINING PROTEIN 180"/>
    <property type="match status" value="1"/>
</dbReference>
<comment type="subcellular location">
    <subcellularLocation>
        <location evidence="1">Cell membrane</location>
        <topology evidence="1">Single-pass type II membrane protein</topology>
    </subcellularLocation>
</comment>
<dbReference type="InterPro" id="IPR016186">
    <property type="entry name" value="C-type_lectin-like/link_sf"/>
</dbReference>
<dbReference type="PROSITE" id="PS50041">
    <property type="entry name" value="C_TYPE_LECTIN_2"/>
    <property type="match status" value="1"/>
</dbReference>
<protein>
    <recommendedName>
        <fullName evidence="3">C-type lectin domain-containing protein</fullName>
    </recommendedName>
</protein>
<feature type="domain" description="C-type lectin" evidence="3">
    <location>
        <begin position="39"/>
        <end position="128"/>
    </location>
</feature>
<dbReference type="InterPro" id="IPR001304">
    <property type="entry name" value="C-type_lectin-like"/>
</dbReference>
<dbReference type="Ensembl" id="ENSAOCT00000015607.2">
    <property type="protein sequence ID" value="ENSAOCP00000000044.2"/>
    <property type="gene ID" value="ENSAOCG00000002861.2"/>
</dbReference>
<dbReference type="Proteomes" id="UP001501940">
    <property type="component" value="Chromosome 15"/>
</dbReference>
<dbReference type="GO" id="GO:0005886">
    <property type="term" value="C:plasma membrane"/>
    <property type="evidence" value="ECO:0007669"/>
    <property type="project" value="UniProtKB-SubCell"/>
</dbReference>
<feature type="chain" id="PRO_5043714004" description="C-type lectin domain-containing protein" evidence="2">
    <location>
        <begin position="18"/>
        <end position="128"/>
    </location>
</feature>
<dbReference type="PANTHER" id="PTHR45710:SF26">
    <property type="entry name" value="RH26557P"/>
    <property type="match status" value="1"/>
</dbReference>
<dbReference type="InterPro" id="IPR050828">
    <property type="entry name" value="C-type_lectin/matrix_domain"/>
</dbReference>
<sequence length="128" mass="14690">MLEKLGLFLTFFSVIQSVLFCNLFKDGPCPKCEAGWEHHGGKCYNFTTNKSSWEESRCFCQSQGGDLVKIDSSDERLKDVMNEAEDKFWIGLTDSEEEGRWLWVDGSPLNERFDSCQNVLCVKYKSHG</sequence>
<evidence type="ECO:0000256" key="1">
    <source>
        <dbReference type="ARBA" id="ARBA00004401"/>
    </source>
</evidence>
<dbReference type="OMA" id="REDCVRM"/>
<keyword evidence="5" id="KW-1185">Reference proteome</keyword>
<evidence type="ECO:0000256" key="2">
    <source>
        <dbReference type="SAM" id="SignalP"/>
    </source>
</evidence>
<evidence type="ECO:0000313" key="4">
    <source>
        <dbReference type="Ensembl" id="ENSAOCP00000000044.2"/>
    </source>
</evidence>
<accession>A0A3Q1AHG1</accession>
<dbReference type="SMART" id="SM00034">
    <property type="entry name" value="CLECT"/>
    <property type="match status" value="1"/>
</dbReference>
<dbReference type="InterPro" id="IPR016187">
    <property type="entry name" value="CTDL_fold"/>
</dbReference>
<dbReference type="Pfam" id="PF00059">
    <property type="entry name" value="Lectin_C"/>
    <property type="match status" value="1"/>
</dbReference>
<reference evidence="4" key="3">
    <citation type="submission" date="2025-09" db="UniProtKB">
        <authorList>
            <consortium name="Ensembl"/>
        </authorList>
    </citation>
    <scope>IDENTIFICATION</scope>
</reference>
<name>A0A3Q1AHG1_AMPOC</name>
<organism evidence="4 5">
    <name type="scientific">Amphiprion ocellaris</name>
    <name type="common">Clown anemonefish</name>
    <dbReference type="NCBI Taxonomy" id="80972"/>
    <lineage>
        <taxon>Eukaryota</taxon>
        <taxon>Metazoa</taxon>
        <taxon>Chordata</taxon>
        <taxon>Craniata</taxon>
        <taxon>Vertebrata</taxon>
        <taxon>Euteleostomi</taxon>
        <taxon>Actinopterygii</taxon>
        <taxon>Neopterygii</taxon>
        <taxon>Teleostei</taxon>
        <taxon>Neoteleostei</taxon>
        <taxon>Acanthomorphata</taxon>
        <taxon>Ovalentaria</taxon>
        <taxon>Pomacentridae</taxon>
        <taxon>Amphiprion</taxon>
    </lineage>
</organism>
<dbReference type="GeneTree" id="ENSGT01030000234575"/>
<feature type="signal peptide" evidence="2">
    <location>
        <begin position="1"/>
        <end position="17"/>
    </location>
</feature>
<proteinExistence type="predicted"/>
<evidence type="ECO:0000259" key="3">
    <source>
        <dbReference type="PROSITE" id="PS50041"/>
    </source>
</evidence>
<keyword evidence="2" id="KW-0732">Signal</keyword>
<evidence type="ECO:0000313" key="5">
    <source>
        <dbReference type="Proteomes" id="UP001501940"/>
    </source>
</evidence>
<reference evidence="4" key="2">
    <citation type="submission" date="2025-08" db="UniProtKB">
        <authorList>
            <consortium name="Ensembl"/>
        </authorList>
    </citation>
    <scope>IDENTIFICATION</scope>
</reference>
<dbReference type="Gene3D" id="3.10.100.10">
    <property type="entry name" value="Mannose-Binding Protein A, subunit A"/>
    <property type="match status" value="1"/>
</dbReference>